<organism evidence="1">
    <name type="scientific">marine metagenome</name>
    <dbReference type="NCBI Taxonomy" id="408172"/>
    <lineage>
        <taxon>unclassified sequences</taxon>
        <taxon>metagenomes</taxon>
        <taxon>ecological metagenomes</taxon>
    </lineage>
</organism>
<proteinExistence type="predicted"/>
<accession>A0A381UD60</accession>
<dbReference type="EMBL" id="UINC01006108">
    <property type="protein sequence ID" value="SVA25538.1"/>
    <property type="molecule type" value="Genomic_DNA"/>
</dbReference>
<evidence type="ECO:0000313" key="1">
    <source>
        <dbReference type="EMBL" id="SVA25538.1"/>
    </source>
</evidence>
<gene>
    <name evidence="1" type="ORF">METZ01_LOCUS78392</name>
</gene>
<dbReference type="AlphaFoldDB" id="A0A381UD60"/>
<name>A0A381UD60_9ZZZZ</name>
<protein>
    <submittedName>
        <fullName evidence="1">Uncharacterized protein</fullName>
    </submittedName>
</protein>
<reference evidence="1" key="1">
    <citation type="submission" date="2018-05" db="EMBL/GenBank/DDBJ databases">
        <authorList>
            <person name="Lanie J.A."/>
            <person name="Ng W.-L."/>
            <person name="Kazmierczak K.M."/>
            <person name="Andrzejewski T.M."/>
            <person name="Davidsen T.M."/>
            <person name="Wayne K.J."/>
            <person name="Tettelin H."/>
            <person name="Glass J.I."/>
            <person name="Rusch D."/>
            <person name="Podicherti R."/>
            <person name="Tsui H.-C.T."/>
            <person name="Winkler M.E."/>
        </authorList>
    </citation>
    <scope>NUCLEOTIDE SEQUENCE</scope>
</reference>
<sequence>MDTSEARAHLNYLLTLGLRREEAFGPMALNFIKEDAFEKSGLLPEEQFSLIMATVQALAEEPKRYNMKLEMLKRAVGLLEKTSFNDPQLARQLDQDVKKTEAELGIYNEAMRPTKSGAQDKQKLIVQCDAPEYFLDIAQKRATAYYQNKFGLSKESKTAQHFGGGARKFDPNNKDLQKEFPGACAPFMNSRTNAFHLMMPFDLKISRTPEDPLDAGMRAYYAKMGYSFPLGFEMGKICSYQDGEILDIPLDDPNLLFLSVSKIKEKEFRAADYPGTPEVPFEYAYPRAVLERTGTLGPYVQLVANFKIWFDASQVSILIQGAPDLYEYGLQGGSGMMVRSHASDKVPAYAENTSQSWQEGLSFNFANIHLILNSDTESAMVPYNTPLFTVYPVHPIQNFQWTSVSGA</sequence>